<dbReference type="Proteomes" id="UP000500801">
    <property type="component" value="Chromosome"/>
</dbReference>
<evidence type="ECO:0000313" key="2">
    <source>
        <dbReference type="EMBL" id="QYM91510.1"/>
    </source>
</evidence>
<dbReference type="AlphaFoldDB" id="A0AAE6Z1E3"/>
<dbReference type="Gene3D" id="3.40.190.10">
    <property type="entry name" value="Periplasmic binding protein-like II"/>
    <property type="match status" value="2"/>
</dbReference>
<name>A0AAE6Z1E3_9GAMM</name>
<keyword evidence="4" id="KW-1185">Reference proteome</keyword>
<dbReference type="SUPFAM" id="SSF53850">
    <property type="entry name" value="Periplasmic binding protein-like II"/>
    <property type="match status" value="1"/>
</dbReference>
<dbReference type="PANTHER" id="PTHR30632">
    <property type="entry name" value="MOLYBDATE-BINDING PERIPLASMIC PROTEIN"/>
    <property type="match status" value="1"/>
</dbReference>
<dbReference type="Proteomes" id="UP000824976">
    <property type="component" value="Chromosome"/>
</dbReference>
<evidence type="ECO:0000313" key="3">
    <source>
        <dbReference type="Proteomes" id="UP000500801"/>
    </source>
</evidence>
<accession>A0AAE6Z1E3</accession>
<dbReference type="GO" id="GO:0015689">
    <property type="term" value="P:molybdate ion transport"/>
    <property type="evidence" value="ECO:0007669"/>
    <property type="project" value="TreeGrafter"/>
</dbReference>
<dbReference type="InterPro" id="IPR050682">
    <property type="entry name" value="ModA/WtpA"/>
</dbReference>
<dbReference type="PANTHER" id="PTHR30632:SF0">
    <property type="entry name" value="SULFATE-BINDING PROTEIN"/>
    <property type="match status" value="1"/>
</dbReference>
<sequence length="239" mass="25775">MKALVAGSLRAVWQPLMVNFYDIWGLRVETVFGPAGLLRERIEKGEPCDLFASANLDHPLALLAAGIAGQVMPFATNRLCLTVASSCIRPEDNWLSLLTRPTLRLGTSTPVSDPSGDYTWQLFRQIEWSQPGVGLAIQQRAQCLVGGEASASVPAGEMAASWLIQQDMVDMFIGYASYAPRLRKIAGLTVFDIPAEFSVQAQYTLAVINKEAESLAAFLGSPVAQRILSEWGFGPGSGG</sequence>
<dbReference type="EMBL" id="CP033622">
    <property type="protein sequence ID" value="QIZ51663.1"/>
    <property type="molecule type" value="Genomic_DNA"/>
</dbReference>
<dbReference type="RefSeq" id="WP_168362873.1">
    <property type="nucleotide sequence ID" value="NZ_CP033622.1"/>
</dbReference>
<evidence type="ECO:0000313" key="1">
    <source>
        <dbReference type="EMBL" id="QIZ51663.1"/>
    </source>
</evidence>
<organism evidence="1 3">
    <name type="scientific">Dickeya zeae</name>
    <dbReference type="NCBI Taxonomy" id="204042"/>
    <lineage>
        <taxon>Bacteria</taxon>
        <taxon>Pseudomonadati</taxon>
        <taxon>Pseudomonadota</taxon>
        <taxon>Gammaproteobacteria</taxon>
        <taxon>Enterobacterales</taxon>
        <taxon>Pectobacteriaceae</taxon>
        <taxon>Dickeya</taxon>
    </lineage>
</organism>
<dbReference type="EMBL" id="CP040817">
    <property type="protein sequence ID" value="QYM91510.1"/>
    <property type="molecule type" value="Genomic_DNA"/>
</dbReference>
<reference evidence="1 3" key="1">
    <citation type="submission" date="2018-11" db="EMBL/GenBank/DDBJ databases">
        <title>Complete genome sequence of Dickeya zeae strain CE1 infecting Canna edulis Ker-Gawl. in China.</title>
        <authorList>
            <person name="Zhang J."/>
            <person name="Lin B."/>
            <person name="Shen H."/>
            <person name="Jiang S."/>
            <person name="Pu X."/>
            <person name="Sun D."/>
        </authorList>
    </citation>
    <scope>NUCLEOTIDE SEQUENCE [LARGE SCALE GENOMIC DNA]</scope>
    <source>
        <strain evidence="1 3">CE1</strain>
    </source>
</reference>
<dbReference type="GO" id="GO:0030973">
    <property type="term" value="F:molybdate ion binding"/>
    <property type="evidence" value="ECO:0007669"/>
    <property type="project" value="TreeGrafter"/>
</dbReference>
<dbReference type="Pfam" id="PF13531">
    <property type="entry name" value="SBP_bac_11"/>
    <property type="match status" value="1"/>
</dbReference>
<gene>
    <name evidence="1" type="ORF">DWG24_13305</name>
    <name evidence="2" type="ORF">FGI21_06270</name>
</gene>
<reference evidence="2 4" key="2">
    <citation type="submission" date="2019-06" db="EMBL/GenBank/DDBJ databases">
        <title>Complete genome of Dickeya zeae PL65.</title>
        <authorList>
            <person name="Boluk G."/>
            <person name="Arif M."/>
        </authorList>
    </citation>
    <scope>NUCLEOTIDE SEQUENCE [LARGE SCALE GENOMIC DNA]</scope>
    <source>
        <strain evidence="2 4">PL65</strain>
    </source>
</reference>
<evidence type="ECO:0000313" key="4">
    <source>
        <dbReference type="Proteomes" id="UP000824976"/>
    </source>
</evidence>
<protein>
    <submittedName>
        <fullName evidence="1">Molybdenum ABC transporter substrate-binding protein</fullName>
    </submittedName>
</protein>
<proteinExistence type="predicted"/>